<organism evidence="1 2">
    <name type="scientific">Lentinula edodes</name>
    <name type="common">Shiitake mushroom</name>
    <name type="synonym">Lentinus edodes</name>
    <dbReference type="NCBI Taxonomy" id="5353"/>
    <lineage>
        <taxon>Eukaryota</taxon>
        <taxon>Fungi</taxon>
        <taxon>Dikarya</taxon>
        <taxon>Basidiomycota</taxon>
        <taxon>Agaricomycotina</taxon>
        <taxon>Agaricomycetes</taxon>
        <taxon>Agaricomycetidae</taxon>
        <taxon>Agaricales</taxon>
        <taxon>Marasmiineae</taxon>
        <taxon>Omphalotaceae</taxon>
        <taxon>Lentinula</taxon>
    </lineage>
</organism>
<reference evidence="1 2" key="1">
    <citation type="submission" date="2016-08" db="EMBL/GenBank/DDBJ databases">
        <authorList>
            <consortium name="Lentinula edodes genome sequencing consortium"/>
            <person name="Sakamoto Y."/>
            <person name="Nakade K."/>
            <person name="Sato S."/>
            <person name="Yoshida Y."/>
            <person name="Miyazaki K."/>
            <person name="Natsume S."/>
            <person name="Konno N."/>
        </authorList>
    </citation>
    <scope>NUCLEOTIDE SEQUENCE [LARGE SCALE GENOMIC DNA]</scope>
    <source>
        <strain evidence="1 2">NBRC 111202</strain>
    </source>
</reference>
<comment type="caution">
    <text evidence="1">The sequence shown here is derived from an EMBL/GenBank/DDBJ whole genome shotgun (WGS) entry which is preliminary data.</text>
</comment>
<sequence length="98" mass="11705">MPRIRRKDLRSTERMIIPILRRCSRLCLRLQRISLFHQMRTYRGPKYTTAVVENTNSPQMSRALPVRIRYFPRVTGKYTTLHLPHHFIESCLPTRVLG</sequence>
<evidence type="ECO:0000313" key="2">
    <source>
        <dbReference type="Proteomes" id="UP000188533"/>
    </source>
</evidence>
<keyword evidence="2" id="KW-1185">Reference proteome</keyword>
<accession>A0A1Q3EQY4</accession>
<proteinExistence type="predicted"/>
<dbReference type="AlphaFoldDB" id="A0A1Q3EQY4"/>
<gene>
    <name evidence="1" type="ORF">LENED_011784</name>
</gene>
<dbReference type="EMBL" id="BDGU01001162">
    <property type="protein sequence ID" value="GAW09616.1"/>
    <property type="molecule type" value="Genomic_DNA"/>
</dbReference>
<dbReference type="Proteomes" id="UP000188533">
    <property type="component" value="Unassembled WGS sequence"/>
</dbReference>
<protein>
    <submittedName>
        <fullName evidence="1">Uncharacterized protein</fullName>
    </submittedName>
</protein>
<name>A0A1Q3EQY4_LENED</name>
<evidence type="ECO:0000313" key="1">
    <source>
        <dbReference type="EMBL" id="GAW09616.1"/>
    </source>
</evidence>
<reference evidence="1 2" key="2">
    <citation type="submission" date="2017-02" db="EMBL/GenBank/DDBJ databases">
        <title>A genome survey and senescence transcriptome analysis in Lentinula edodes.</title>
        <authorList>
            <person name="Sakamoto Y."/>
            <person name="Nakade K."/>
            <person name="Sato S."/>
            <person name="Yoshida Y."/>
            <person name="Miyazaki K."/>
            <person name="Natsume S."/>
            <person name="Konno N."/>
        </authorList>
    </citation>
    <scope>NUCLEOTIDE SEQUENCE [LARGE SCALE GENOMIC DNA]</scope>
    <source>
        <strain evidence="1 2">NBRC 111202</strain>
    </source>
</reference>